<dbReference type="KEGG" id="bsau:DWV08_03900"/>
<dbReference type="GO" id="GO:0016787">
    <property type="term" value="F:hydrolase activity"/>
    <property type="evidence" value="ECO:0007669"/>
    <property type="project" value="UniProtKB-KW"/>
</dbReference>
<organism evidence="4 6">
    <name type="scientific">Brachybacterium saurashtrense</name>
    <dbReference type="NCBI Taxonomy" id="556288"/>
    <lineage>
        <taxon>Bacteria</taxon>
        <taxon>Bacillati</taxon>
        <taxon>Actinomycetota</taxon>
        <taxon>Actinomycetes</taxon>
        <taxon>Micrococcales</taxon>
        <taxon>Dermabacteraceae</taxon>
        <taxon>Brachybacterium</taxon>
    </lineage>
</organism>
<evidence type="ECO:0000313" key="4">
    <source>
        <dbReference type="EMBL" id="RRR20738.1"/>
    </source>
</evidence>
<evidence type="ECO:0000313" key="3">
    <source>
        <dbReference type="EMBL" id="AXK44853.1"/>
    </source>
</evidence>
<sequence>MNTTPTIDVPVQVLSGPTVLIEYAGLRILTDPTFDEPGEYPVMPGYAMTKTSGSPLGTDEVGRIDAVLLSHDEHDDNLDRSGRAFLPRVPVVFTTISGAGRLGGNAKGLAFWDEATLTAPDGTVVTVTGLPARHGPEGSEPVSGDVVGFLLTAPGHPSVYVSGDNASLDYVQQIADRCAPIDTAILFIGGVRHKPMLDAQLVTIDNTQATWIARALQARRVIPAHFEGWAHFQGTREDLTRTFEEAGLADRLTYA</sequence>
<protein>
    <submittedName>
        <fullName evidence="4">MBL fold metallo-hydrolase</fullName>
    </submittedName>
</protein>
<dbReference type="PANTHER" id="PTHR43546">
    <property type="entry name" value="UPF0173 METAL-DEPENDENT HYDROLASE MJ1163-RELATED"/>
    <property type="match status" value="1"/>
</dbReference>
<keyword evidence="1" id="KW-0378">Hydrolase</keyword>
<reference evidence="4 6" key="2">
    <citation type="submission" date="2018-08" db="EMBL/GenBank/DDBJ databases">
        <title>Brachybacterium saurashtrense DSM 23186.</title>
        <authorList>
            <person name="Li Y."/>
        </authorList>
    </citation>
    <scope>NUCLEOTIDE SEQUENCE [LARGE SCALE GENOMIC DNA]</scope>
    <source>
        <strain evidence="4 6">DSM 23186</strain>
    </source>
</reference>
<evidence type="ECO:0000259" key="2">
    <source>
        <dbReference type="Pfam" id="PF12706"/>
    </source>
</evidence>
<dbReference type="RefSeq" id="WP_115412606.1">
    <property type="nucleotide sequence ID" value="NZ_CP031356.1"/>
</dbReference>
<dbReference type="EMBL" id="CP031356">
    <property type="protein sequence ID" value="AXK44853.1"/>
    <property type="molecule type" value="Genomic_DNA"/>
</dbReference>
<dbReference type="InterPro" id="IPR050114">
    <property type="entry name" value="UPF0173_UPF0282_UlaG_hydrolase"/>
</dbReference>
<dbReference type="SUPFAM" id="SSF56281">
    <property type="entry name" value="Metallo-hydrolase/oxidoreductase"/>
    <property type="match status" value="1"/>
</dbReference>
<feature type="domain" description="Metallo-beta-lactamase" evidence="2">
    <location>
        <begin position="27"/>
        <end position="226"/>
    </location>
</feature>
<dbReference type="AlphaFoldDB" id="A0A345YLQ1"/>
<keyword evidence="5" id="KW-1185">Reference proteome</keyword>
<dbReference type="PANTHER" id="PTHR43546:SF9">
    <property type="entry name" value="L-ASCORBATE-6-PHOSPHATE LACTONASE ULAG-RELATED"/>
    <property type="match status" value="1"/>
</dbReference>
<dbReference type="Pfam" id="PF12706">
    <property type="entry name" value="Lactamase_B_2"/>
    <property type="match status" value="1"/>
</dbReference>
<proteinExistence type="predicted"/>
<evidence type="ECO:0000313" key="6">
    <source>
        <dbReference type="Proteomes" id="UP000282185"/>
    </source>
</evidence>
<dbReference type="InterPro" id="IPR036866">
    <property type="entry name" value="RibonucZ/Hydroxyglut_hydro"/>
</dbReference>
<dbReference type="Proteomes" id="UP000254236">
    <property type="component" value="Chromosome"/>
</dbReference>
<dbReference type="OrthoDB" id="3204284at2"/>
<accession>A0A345YLQ1</accession>
<evidence type="ECO:0000313" key="5">
    <source>
        <dbReference type="Proteomes" id="UP000254236"/>
    </source>
</evidence>
<evidence type="ECO:0000256" key="1">
    <source>
        <dbReference type="ARBA" id="ARBA00022801"/>
    </source>
</evidence>
<name>A0A345YLQ1_9MICO</name>
<dbReference type="Proteomes" id="UP000282185">
    <property type="component" value="Unassembled WGS sequence"/>
</dbReference>
<dbReference type="InterPro" id="IPR001279">
    <property type="entry name" value="Metallo-B-lactamas"/>
</dbReference>
<gene>
    <name evidence="3" type="ORF">DWV08_03900</name>
    <name evidence="4" type="ORF">DXU92_17170</name>
</gene>
<dbReference type="EMBL" id="QSWH01000016">
    <property type="protein sequence ID" value="RRR20738.1"/>
    <property type="molecule type" value="Genomic_DNA"/>
</dbReference>
<reference evidence="3 5" key="1">
    <citation type="submission" date="2018-07" db="EMBL/GenBank/DDBJ databases">
        <title>Brachybacterium saurashtrense DSM 23186 genome sequence.</title>
        <authorList>
            <person name="Guo L."/>
        </authorList>
    </citation>
    <scope>NUCLEOTIDE SEQUENCE [LARGE SCALE GENOMIC DNA]</scope>
    <source>
        <strain evidence="3 5">DSM 23186</strain>
    </source>
</reference>
<dbReference type="Gene3D" id="3.60.15.10">
    <property type="entry name" value="Ribonuclease Z/Hydroxyacylglutathione hydrolase-like"/>
    <property type="match status" value="1"/>
</dbReference>